<accession>A0A1V0SAT5</accession>
<protein>
    <submittedName>
        <fullName evidence="1">Uncharacterized protein</fullName>
    </submittedName>
</protein>
<name>A0A1V0SAT5_9VIRU</name>
<reference evidence="1" key="1">
    <citation type="journal article" date="2017" name="Science">
        <title>Giant viruses with an expanded complement of translation system components.</title>
        <authorList>
            <person name="Schulz F."/>
            <person name="Yutin N."/>
            <person name="Ivanova N.N."/>
            <person name="Ortega D.R."/>
            <person name="Lee T.K."/>
            <person name="Vierheilig J."/>
            <person name="Daims H."/>
            <person name="Horn M."/>
            <person name="Wagner M."/>
            <person name="Jensen G.J."/>
            <person name="Kyrpides N.C."/>
            <person name="Koonin E.V."/>
            <person name="Woyke T."/>
        </authorList>
    </citation>
    <scope>NUCLEOTIDE SEQUENCE</scope>
    <source>
        <strain evidence="1">CTV1</strain>
    </source>
</reference>
<organism evidence="1">
    <name type="scientific">Catovirus CTV1</name>
    <dbReference type="NCBI Taxonomy" id="1977631"/>
    <lineage>
        <taxon>Viruses</taxon>
        <taxon>Varidnaviria</taxon>
        <taxon>Bamfordvirae</taxon>
        <taxon>Nucleocytoviricota</taxon>
        <taxon>Megaviricetes</taxon>
        <taxon>Imitervirales</taxon>
        <taxon>Mimiviridae</taxon>
        <taxon>Klosneuvirinae</taxon>
        <taxon>Catovirus</taxon>
    </lineage>
</organism>
<dbReference type="EMBL" id="KY684083">
    <property type="protein sequence ID" value="ARF08819.1"/>
    <property type="molecule type" value="Genomic_DNA"/>
</dbReference>
<sequence>MNPIIIKTVTHLMTSIGLSALVASISSITATSQNIYKLIKDFSFSDSKQKTKIYNSIREMDLEATVKISQETLKNIDGKKNQSQDVLLSVHYMREIVDKIEGELIILSNMTNYNESLWLFKNMRSYDCSSILDNLKRYKKILENRRKLLIESIRMNFYLDKKNEVKEVNTNIISDDNQLMIVDNNYY</sequence>
<proteinExistence type="predicted"/>
<gene>
    <name evidence="1" type="ORF">Catovirus_1_869</name>
</gene>
<evidence type="ECO:0000313" key="1">
    <source>
        <dbReference type="EMBL" id="ARF08819.1"/>
    </source>
</evidence>